<keyword evidence="2" id="KW-1185">Reference proteome</keyword>
<sequence>METSAIDKFGTPALGWWFSYPHVYGDTNHLSAIILPHRVVGYNPGPAQFFG</sequence>
<dbReference type="EMBL" id="CP013107">
    <property type="protein sequence ID" value="APG91011.1"/>
    <property type="molecule type" value="Genomic_DNA"/>
</dbReference>
<name>A0A1L3LLQ4_9HYPH</name>
<dbReference type="AlphaFoldDB" id="A0A1L3LLQ4"/>
<accession>A0A1L3LLQ4</accession>
<evidence type="ECO:0000313" key="1">
    <source>
        <dbReference type="EMBL" id="APG91011.1"/>
    </source>
</evidence>
<proteinExistence type="predicted"/>
<dbReference type="STRING" id="194963.SAMCFNEI73_Ch1718"/>
<dbReference type="OrthoDB" id="9931642at2"/>
<dbReference type="KEGG" id="same:SAMCFNEI73_Ch1718"/>
<dbReference type="Proteomes" id="UP000182306">
    <property type="component" value="Chromosome"/>
</dbReference>
<gene>
    <name evidence="1" type="ORF">SAMCFNEI73_Ch1718</name>
</gene>
<protein>
    <submittedName>
        <fullName evidence="1">Uncharacterized protein</fullName>
    </submittedName>
</protein>
<organism evidence="1 2">
    <name type="scientific">Sinorhizobium americanum</name>
    <dbReference type="NCBI Taxonomy" id="194963"/>
    <lineage>
        <taxon>Bacteria</taxon>
        <taxon>Pseudomonadati</taxon>
        <taxon>Pseudomonadota</taxon>
        <taxon>Alphaproteobacteria</taxon>
        <taxon>Hyphomicrobiales</taxon>
        <taxon>Rhizobiaceae</taxon>
        <taxon>Sinorhizobium/Ensifer group</taxon>
        <taxon>Sinorhizobium</taxon>
    </lineage>
</organism>
<evidence type="ECO:0000313" key="2">
    <source>
        <dbReference type="Proteomes" id="UP000182306"/>
    </source>
</evidence>
<reference evidence="1 2" key="1">
    <citation type="submission" date="2015-10" db="EMBL/GenBank/DDBJ databases">
        <title>Genomic differences between typical nodule nitrogen-fixing rhizobial strains and those coming from bean seeds.</title>
        <authorList>
            <person name="Peralta H."/>
            <person name="Aguilar-Vera A."/>
            <person name="Diaz R."/>
            <person name="Mora Y."/>
            <person name="Martinez-Batallar G."/>
            <person name="Salazar E."/>
            <person name="Vargas-Lagunas C."/>
            <person name="Encarnacion S."/>
            <person name="Girard L."/>
            <person name="Mora J."/>
        </authorList>
    </citation>
    <scope>NUCLEOTIDE SEQUENCE [LARGE SCALE GENOMIC DNA]</scope>
    <source>
        <strain evidence="1 2">CFNEI 73</strain>
    </source>
</reference>